<organism evidence="2 3">
    <name type="scientific">Mucilaginibacter rubeus</name>
    <dbReference type="NCBI Taxonomy" id="2027860"/>
    <lineage>
        <taxon>Bacteria</taxon>
        <taxon>Pseudomonadati</taxon>
        <taxon>Bacteroidota</taxon>
        <taxon>Sphingobacteriia</taxon>
        <taxon>Sphingobacteriales</taxon>
        <taxon>Sphingobacteriaceae</taxon>
        <taxon>Mucilaginibacter</taxon>
    </lineage>
</organism>
<dbReference type="Proteomes" id="UP000251402">
    <property type="component" value="Chromosome"/>
</dbReference>
<keyword evidence="1" id="KW-0175">Coiled coil</keyword>
<keyword evidence="3" id="KW-1185">Reference proteome</keyword>
<evidence type="ECO:0000313" key="3">
    <source>
        <dbReference type="Proteomes" id="UP000251402"/>
    </source>
</evidence>
<dbReference type="InterPro" id="IPR027417">
    <property type="entry name" value="P-loop_NTPase"/>
</dbReference>
<feature type="coiled-coil region" evidence="1">
    <location>
        <begin position="193"/>
        <end position="227"/>
    </location>
</feature>
<dbReference type="Pfam" id="PF12532">
    <property type="entry name" value="DUF3732"/>
    <property type="match status" value="1"/>
</dbReference>
<dbReference type="SUPFAM" id="SSF52540">
    <property type="entry name" value="P-loop containing nucleoside triphosphate hydrolases"/>
    <property type="match status" value="1"/>
</dbReference>
<evidence type="ECO:0000256" key="1">
    <source>
        <dbReference type="SAM" id="Coils"/>
    </source>
</evidence>
<feature type="coiled-coil region" evidence="1">
    <location>
        <begin position="390"/>
        <end position="431"/>
    </location>
</feature>
<evidence type="ECO:0000313" key="2">
    <source>
        <dbReference type="EMBL" id="QEM12378.1"/>
    </source>
</evidence>
<gene>
    <name evidence="2" type="ORF">DEO27_020940</name>
</gene>
<dbReference type="RefSeq" id="WP_112575100.1">
    <property type="nucleotide sequence ID" value="NZ_CP043450.1"/>
</dbReference>
<dbReference type="KEGG" id="mrub:DEO27_020940"/>
<reference evidence="2" key="1">
    <citation type="submission" date="2019-08" db="EMBL/GenBank/DDBJ databases">
        <title>Comparative genome analysis confer to the adaptation heavy metal polluted environment.</title>
        <authorList>
            <person name="Li Y."/>
        </authorList>
    </citation>
    <scope>NUCLEOTIDE SEQUENCE [LARGE SCALE GENOMIC DNA]</scope>
    <source>
        <strain evidence="2">P1</strain>
    </source>
</reference>
<dbReference type="Gene3D" id="3.40.50.300">
    <property type="entry name" value="P-loop containing nucleotide triphosphate hydrolases"/>
    <property type="match status" value="1"/>
</dbReference>
<protein>
    <submittedName>
        <fullName evidence="2">DUF3732 domain-containing protein</fullName>
    </submittedName>
</protein>
<dbReference type="EMBL" id="CP043450">
    <property type="protein sequence ID" value="QEM12378.1"/>
    <property type="molecule type" value="Genomic_DNA"/>
</dbReference>
<sequence length="658" mass="76530">MELKILKVILWPKNKEFKYRELNFRTDKVNVITGGSGRGKSALISIIDYCLGSSKIRIPTGLIRQTTEWFGVVISFNGRQILLARTLSKGTNELSNDMFKDEGQSVPIPDEITSNYTVDDIKKLLNKVMGYADIEMENNGRTSSWEAQRPSYRNAISLNFQPQYIIANPSTLYYKADSTADREKLRIIFPYLINAIDNRTLELREELKLLKREVLMLSRELKEKQDLSQSETAELKNYFNLAKELGLLKDYSFENDDLNKEQYTQYLLQIQEKFKEDQLPTIEVGITADMVNRLTTLREREYDLSMRLSTLRERSMTLKDLNNSAIEYRKSLLIQSDRTKAVGWLKTLFNSTIICPLCGSNEEHTEHYLDNIQSVNASISELGDQVEDSVKVYSSEIVKTQGQLSQYERELNNLRREVGELEERDTEFKRSRQAVTSIFRFLGRVDQILINLNSGNENRELMERIVGKEERIKNIETEISDDKSDQVKRFALAKISEYIRVYAEIFKPEKLDANINLDIDNLTLKFISKTGARDYLWEIGSGRNFMAYHISTMLGIHEYLASLEQSKVPSFLMFDQPSQVYFPEINDDKAEIGSEDMEELKRIFQALDLFVTRTKGKVQVILLEHAGETSWKDYQNLTKVYRWRDDEEDKALIPDEWY</sequence>
<accession>A0A5C1I4Q9</accession>
<name>A0A5C1I4Q9_9SPHI</name>
<dbReference type="OrthoDB" id="103556at2"/>
<proteinExistence type="predicted"/>
<dbReference type="AlphaFoldDB" id="A0A5C1I4Q9"/>
<dbReference type="InterPro" id="IPR022205">
    <property type="entry name" value="DUF3732"/>
</dbReference>